<evidence type="ECO:0000256" key="6">
    <source>
        <dbReference type="ARBA" id="ARBA00034116"/>
    </source>
</evidence>
<dbReference type="PANTHER" id="PTHR15504">
    <property type="entry name" value="NASOPHARYNGEAL EPITHELIUM SPECIFIC PROTEIN 1"/>
    <property type="match status" value="1"/>
</dbReference>
<evidence type="ECO:0000256" key="8">
    <source>
        <dbReference type="SAM" id="MobiDB-lite"/>
    </source>
</evidence>
<dbReference type="OrthoDB" id="1902038at2759"/>
<evidence type="ECO:0000256" key="1">
    <source>
        <dbReference type="ARBA" id="ARBA00004230"/>
    </source>
</evidence>
<dbReference type="InterPro" id="IPR033253">
    <property type="entry name" value="CFAP45"/>
</dbReference>
<keyword evidence="2" id="KW-0282">Flagellum</keyword>
<accession>F2UHY4</accession>
<gene>
    <name evidence="10" type="ORF">PTSG_08084</name>
</gene>
<dbReference type="EMBL" id="GL832975">
    <property type="protein sequence ID" value="EGD76733.1"/>
    <property type="molecule type" value="Genomic_DNA"/>
</dbReference>
<keyword evidence="5" id="KW-0966">Cell projection</keyword>
<feature type="domain" description="Trichohyalin-plectin-homology" evidence="9">
    <location>
        <begin position="233"/>
        <end position="344"/>
    </location>
</feature>
<comment type="subcellular location">
    <subcellularLocation>
        <location evidence="1">Cell projection</location>
        <location evidence="1">Cilium</location>
        <location evidence="1">Flagellum</location>
    </subcellularLocation>
</comment>
<evidence type="ECO:0000313" key="11">
    <source>
        <dbReference type="Proteomes" id="UP000007799"/>
    </source>
</evidence>
<dbReference type="InParanoid" id="F2UHY4"/>
<feature type="region of interest" description="Disordered" evidence="8">
    <location>
        <begin position="188"/>
        <end position="222"/>
    </location>
</feature>
<evidence type="ECO:0000256" key="7">
    <source>
        <dbReference type="ARBA" id="ARBA00034142"/>
    </source>
</evidence>
<dbReference type="RefSeq" id="XP_004991105.1">
    <property type="nucleotide sequence ID" value="XM_004991048.1"/>
</dbReference>
<keyword evidence="3" id="KW-0175">Coiled coil</keyword>
<dbReference type="PANTHER" id="PTHR15504:SF0">
    <property type="entry name" value="CILIA- AND FLAGELLA-ASSOCIATED PROTEIN 45"/>
    <property type="match status" value="1"/>
</dbReference>
<dbReference type="KEGG" id="sre:PTSG_08084"/>
<dbReference type="Proteomes" id="UP000007799">
    <property type="component" value="Unassembled WGS sequence"/>
</dbReference>
<evidence type="ECO:0000256" key="2">
    <source>
        <dbReference type="ARBA" id="ARBA00022846"/>
    </source>
</evidence>
<keyword evidence="11" id="KW-1185">Reference proteome</keyword>
<evidence type="ECO:0000313" key="10">
    <source>
        <dbReference type="EMBL" id="EGD76733.1"/>
    </source>
</evidence>
<protein>
    <recommendedName>
        <fullName evidence="7">Cilia- and flagella-associated protein 45</fullName>
    </recommendedName>
</protein>
<feature type="region of interest" description="Disordered" evidence="8">
    <location>
        <begin position="118"/>
        <end position="173"/>
    </location>
</feature>
<dbReference type="AlphaFoldDB" id="F2UHY4"/>
<dbReference type="GO" id="GO:0031514">
    <property type="term" value="C:motile cilium"/>
    <property type="evidence" value="ECO:0007669"/>
    <property type="project" value="UniProtKB-SubCell"/>
</dbReference>
<evidence type="ECO:0000259" key="9">
    <source>
        <dbReference type="Pfam" id="PF13868"/>
    </source>
</evidence>
<feature type="compositionally biased region" description="Basic and acidic residues" evidence="8">
    <location>
        <begin position="119"/>
        <end position="173"/>
    </location>
</feature>
<feature type="compositionally biased region" description="Polar residues" evidence="8">
    <location>
        <begin position="28"/>
        <end position="43"/>
    </location>
</feature>
<comment type="similarity">
    <text evidence="6">Belongs to the CFAP45 family.</text>
</comment>
<dbReference type="InterPro" id="IPR043597">
    <property type="entry name" value="TPH_dom"/>
</dbReference>
<feature type="region of interest" description="Disordered" evidence="8">
    <location>
        <begin position="276"/>
        <end position="323"/>
    </location>
</feature>
<organism evidence="11">
    <name type="scientific">Salpingoeca rosetta (strain ATCC 50818 / BSB-021)</name>
    <dbReference type="NCBI Taxonomy" id="946362"/>
    <lineage>
        <taxon>Eukaryota</taxon>
        <taxon>Choanoflagellata</taxon>
        <taxon>Craspedida</taxon>
        <taxon>Salpingoecidae</taxon>
        <taxon>Salpingoeca</taxon>
    </lineage>
</organism>
<dbReference type="GeneID" id="16071667"/>
<evidence type="ECO:0000256" key="5">
    <source>
        <dbReference type="ARBA" id="ARBA00023273"/>
    </source>
</evidence>
<keyword evidence="4" id="KW-0969">Cilium</keyword>
<feature type="compositionally biased region" description="Basic and acidic residues" evidence="8">
    <location>
        <begin position="299"/>
        <end position="323"/>
    </location>
</feature>
<dbReference type="OMA" id="WGHKPET"/>
<sequence>MSKRTSRAVSRSYRTVSRTSDADELLFGSTQPASRRMQTQGSALSGFFAGEGTTQHGAGGRFSTRTRSATKKNKPEVRTIVTKDGIRTLRVPRKEPENPVLVLSRDEFVRLKQNAKVKTKAEIEAEKRRRQEERRRLAEESDRRKAEMEKLEAQRAKRAMDEKKSIEEECKEEEKRLDEVAERHALEARRQQEAVERPAARRRGKRQRQSARSTPTRMHTLLYSSSTLHCAIEEMQRTREEQIWAKQQYMAMQAQQDMAEFENVLQSQQQMIEAEKRKEQQEQGKKMQHAQAVRQQISEQERERRREREGFFAEGRQLHEEAEARKRRLNEIKQRKLQELKALGIDPKYVAPVERLISAPDKPKLSAPT</sequence>
<evidence type="ECO:0000256" key="3">
    <source>
        <dbReference type="ARBA" id="ARBA00023054"/>
    </source>
</evidence>
<feature type="compositionally biased region" description="Basic residues" evidence="8">
    <location>
        <begin position="200"/>
        <end position="209"/>
    </location>
</feature>
<name>F2UHY4_SALR5</name>
<reference evidence="10" key="1">
    <citation type="submission" date="2009-08" db="EMBL/GenBank/DDBJ databases">
        <title>Annotation of Salpingoeca rosetta.</title>
        <authorList>
            <consortium name="The Broad Institute Genome Sequencing Platform"/>
            <person name="Russ C."/>
            <person name="Cuomo C."/>
            <person name="Burger G."/>
            <person name="Gray M.W."/>
            <person name="Holland P.W.H."/>
            <person name="King N."/>
            <person name="Lang F.B.F."/>
            <person name="Roger A.J."/>
            <person name="Ruiz-Trillo I."/>
            <person name="Young S.K."/>
            <person name="Zeng Q."/>
            <person name="Gargeya S."/>
            <person name="Alvarado L."/>
            <person name="Berlin A."/>
            <person name="Chapman S.B."/>
            <person name="Chen Z."/>
            <person name="Freedman E."/>
            <person name="Gellesch M."/>
            <person name="Goldberg J."/>
            <person name="Griggs A."/>
            <person name="Gujja S."/>
            <person name="Heilman E."/>
            <person name="Heiman D."/>
            <person name="Howarth C."/>
            <person name="Mehta T."/>
            <person name="Neiman D."/>
            <person name="Pearson M."/>
            <person name="Roberts A."/>
            <person name="Saif S."/>
            <person name="Shea T."/>
            <person name="Shenoy N."/>
            <person name="Sisk P."/>
            <person name="Stolte C."/>
            <person name="Sykes S."/>
            <person name="White J."/>
            <person name="Yandava C."/>
            <person name="Haas B."/>
            <person name="Nusbaum C."/>
            <person name="Birren B."/>
        </authorList>
    </citation>
    <scope>NUCLEOTIDE SEQUENCE [LARGE SCALE GENOMIC DNA]</scope>
    <source>
        <strain evidence="10">ATCC 50818</strain>
    </source>
</reference>
<feature type="compositionally biased region" description="Low complexity" evidence="8">
    <location>
        <begin position="7"/>
        <end position="19"/>
    </location>
</feature>
<feature type="region of interest" description="Disordered" evidence="8">
    <location>
        <begin position="1"/>
        <end position="76"/>
    </location>
</feature>
<feature type="compositionally biased region" description="Basic and acidic residues" evidence="8">
    <location>
        <begin position="276"/>
        <end position="285"/>
    </location>
</feature>
<dbReference type="FunCoup" id="F2UHY4">
    <property type="interactions" value="34"/>
</dbReference>
<dbReference type="Pfam" id="PF13868">
    <property type="entry name" value="TPH"/>
    <property type="match status" value="1"/>
</dbReference>
<feature type="compositionally biased region" description="Basic and acidic residues" evidence="8">
    <location>
        <begin position="188"/>
        <end position="199"/>
    </location>
</feature>
<proteinExistence type="inferred from homology"/>
<evidence type="ECO:0000256" key="4">
    <source>
        <dbReference type="ARBA" id="ARBA00023069"/>
    </source>
</evidence>